<dbReference type="EMBL" id="JBEYRS010000023">
    <property type="protein sequence ID" value="MEW2367221.1"/>
    <property type="molecule type" value="Genomic_DNA"/>
</dbReference>
<reference evidence="1 2" key="1">
    <citation type="submission" date="2024-06" db="EMBL/GenBank/DDBJ databases">
        <title>The Natural Products Discovery Center: Release of the First 8490 Sequenced Strains for Exploring Actinobacteria Biosynthetic Diversity.</title>
        <authorList>
            <person name="Kalkreuter E."/>
            <person name="Kautsar S.A."/>
            <person name="Yang D."/>
            <person name="Bader C.D."/>
            <person name="Teijaro C.N."/>
            <person name="Fluegel L."/>
            <person name="Davis C.M."/>
            <person name="Simpson J.R."/>
            <person name="Lauterbach L."/>
            <person name="Steele A.D."/>
            <person name="Gui C."/>
            <person name="Meng S."/>
            <person name="Li G."/>
            <person name="Viehrig K."/>
            <person name="Ye F."/>
            <person name="Su P."/>
            <person name="Kiefer A.F."/>
            <person name="Nichols A."/>
            <person name="Cepeda A.J."/>
            <person name="Yan W."/>
            <person name="Fan B."/>
            <person name="Jiang Y."/>
            <person name="Adhikari A."/>
            <person name="Zheng C.-J."/>
            <person name="Schuster L."/>
            <person name="Cowan T.M."/>
            <person name="Smanski M.J."/>
            <person name="Chevrette M.G."/>
            <person name="De Carvalho L.P.S."/>
            <person name="Shen B."/>
        </authorList>
    </citation>
    <scope>NUCLEOTIDE SEQUENCE [LARGE SCALE GENOMIC DNA]</scope>
    <source>
        <strain evidence="1 2">NPDC047833</strain>
    </source>
</reference>
<comment type="caution">
    <text evidence="1">The sequence shown here is derived from an EMBL/GenBank/DDBJ whole genome shotgun (WGS) entry which is preliminary data.</text>
</comment>
<name>A0ABV3M7L9_9ACTN</name>
<accession>A0ABV3M7L9</accession>
<dbReference type="RefSeq" id="WP_359782442.1">
    <property type="nucleotide sequence ID" value="NZ_JBEYRR010000011.1"/>
</dbReference>
<protein>
    <submittedName>
        <fullName evidence="1">Uncharacterized protein</fullName>
    </submittedName>
</protein>
<gene>
    <name evidence="1" type="ORF">AB0887_35440</name>
</gene>
<sequence length="282" mass="31418">MLQGETLTEACDRLDLGWNPAWLTAAGFSAYDSAGTALEETAHTAGKVVWEPAVRTCRLDDKVPDTASGIRHRRRVSGELAVLAIWARTVTERNMQVPRPLEQSGGTRGALFRDLLIYFLQRSLPDGWQVRHEVPLTHIRGLHMRRDVGDRKSDILIIDSGHRLVAALSSKWTWRSDRGTEAAQMVPLTRYRPDVPYAMATAEFPRAASVARESIEDRTYHLCPGWAGAWMAVNELPPEASARDRWPDLASLMREGDSRAEALALNGLEVLVEDLKNSGDIL</sequence>
<dbReference type="Proteomes" id="UP001553843">
    <property type="component" value="Unassembled WGS sequence"/>
</dbReference>
<evidence type="ECO:0000313" key="2">
    <source>
        <dbReference type="Proteomes" id="UP001553843"/>
    </source>
</evidence>
<proteinExistence type="predicted"/>
<keyword evidence="2" id="KW-1185">Reference proteome</keyword>
<evidence type="ECO:0000313" key="1">
    <source>
        <dbReference type="EMBL" id="MEW2367221.1"/>
    </source>
</evidence>
<organism evidence="1 2">
    <name type="scientific">Streptomyces huasconensis</name>
    <dbReference type="NCBI Taxonomy" id="1854574"/>
    <lineage>
        <taxon>Bacteria</taxon>
        <taxon>Bacillati</taxon>
        <taxon>Actinomycetota</taxon>
        <taxon>Actinomycetes</taxon>
        <taxon>Kitasatosporales</taxon>
        <taxon>Streptomycetaceae</taxon>
        <taxon>Streptomyces</taxon>
    </lineage>
</organism>